<gene>
    <name evidence="2" type="ORF">EVA_16816</name>
</gene>
<comment type="caution">
    <text evidence="2">The sequence shown here is derived from an EMBL/GenBank/DDBJ whole genome shotgun (WGS) entry which is preliminary data.</text>
</comment>
<sequence length="72" mass="8066">MISPNVITFFAIFFFSSKYISYLSLSYLFLIEAVNFTASSVSALISSNFPAFTRSPFTIQLPPQAMILSQLK</sequence>
<evidence type="ECO:0000256" key="1">
    <source>
        <dbReference type="SAM" id="Phobius"/>
    </source>
</evidence>
<dbReference type="EMBL" id="AMCI01006015">
    <property type="protein sequence ID" value="EJW95076.1"/>
    <property type="molecule type" value="Genomic_DNA"/>
</dbReference>
<organism evidence="2">
    <name type="scientific">gut metagenome</name>
    <dbReference type="NCBI Taxonomy" id="749906"/>
    <lineage>
        <taxon>unclassified sequences</taxon>
        <taxon>metagenomes</taxon>
        <taxon>organismal metagenomes</taxon>
    </lineage>
</organism>
<keyword evidence="1" id="KW-0812">Transmembrane</keyword>
<evidence type="ECO:0000313" key="2">
    <source>
        <dbReference type="EMBL" id="EJW95076.1"/>
    </source>
</evidence>
<reference evidence="2" key="1">
    <citation type="journal article" date="2012" name="PLoS ONE">
        <title>Gene sets for utilization of primary and secondary nutrition supplies in the distal gut of endangered iberian lynx.</title>
        <authorList>
            <person name="Alcaide M."/>
            <person name="Messina E."/>
            <person name="Richter M."/>
            <person name="Bargiela R."/>
            <person name="Peplies J."/>
            <person name="Huws S.A."/>
            <person name="Newbold C.J."/>
            <person name="Golyshin P.N."/>
            <person name="Simon M.A."/>
            <person name="Lopez G."/>
            <person name="Yakimov M.M."/>
            <person name="Ferrer M."/>
        </authorList>
    </citation>
    <scope>NUCLEOTIDE SEQUENCE</scope>
</reference>
<protein>
    <submittedName>
        <fullName evidence="2">Uncharacterized protein</fullName>
    </submittedName>
</protein>
<accession>J9FJL7</accession>
<keyword evidence="1" id="KW-0472">Membrane</keyword>
<proteinExistence type="predicted"/>
<dbReference type="AlphaFoldDB" id="J9FJL7"/>
<feature type="transmembrane region" description="Helical" evidence="1">
    <location>
        <begin position="6"/>
        <end position="30"/>
    </location>
</feature>
<keyword evidence="1" id="KW-1133">Transmembrane helix</keyword>
<name>J9FJL7_9ZZZZ</name>